<protein>
    <recommendedName>
        <fullName evidence="4">HMA domain-containing protein</fullName>
    </recommendedName>
</protein>
<dbReference type="GO" id="GO:1900150">
    <property type="term" value="P:regulation of defense response to fungus"/>
    <property type="evidence" value="ECO:0007669"/>
    <property type="project" value="InterPro"/>
</dbReference>
<keyword evidence="3" id="KW-1185">Reference proteome</keyword>
<name>J3LXF8_ORYBR</name>
<proteinExistence type="predicted"/>
<evidence type="ECO:0000313" key="3">
    <source>
        <dbReference type="Proteomes" id="UP000006038"/>
    </source>
</evidence>
<dbReference type="AlphaFoldDB" id="J3LXF8"/>
<feature type="region of interest" description="Disordered" evidence="1">
    <location>
        <begin position="74"/>
        <end position="138"/>
    </location>
</feature>
<dbReference type="PANTHER" id="PTHR47488">
    <property type="entry name" value="HEAVY METAL TRANSPORT/DETOXIFICATION SUPERFAMILY PROTEIN"/>
    <property type="match status" value="1"/>
</dbReference>
<reference evidence="2" key="1">
    <citation type="journal article" date="2013" name="Nat. Commun.">
        <title>Whole-genome sequencing of Oryza brachyantha reveals mechanisms underlying Oryza genome evolution.</title>
        <authorList>
            <person name="Chen J."/>
            <person name="Huang Q."/>
            <person name="Gao D."/>
            <person name="Wang J."/>
            <person name="Lang Y."/>
            <person name="Liu T."/>
            <person name="Li B."/>
            <person name="Bai Z."/>
            <person name="Luis Goicoechea J."/>
            <person name="Liang C."/>
            <person name="Chen C."/>
            <person name="Zhang W."/>
            <person name="Sun S."/>
            <person name="Liao Y."/>
            <person name="Zhang X."/>
            <person name="Yang L."/>
            <person name="Song C."/>
            <person name="Wang M."/>
            <person name="Shi J."/>
            <person name="Liu G."/>
            <person name="Liu J."/>
            <person name="Zhou H."/>
            <person name="Zhou W."/>
            <person name="Yu Q."/>
            <person name="An N."/>
            <person name="Chen Y."/>
            <person name="Cai Q."/>
            <person name="Wang B."/>
            <person name="Liu B."/>
            <person name="Min J."/>
            <person name="Huang Y."/>
            <person name="Wu H."/>
            <person name="Li Z."/>
            <person name="Zhang Y."/>
            <person name="Yin Y."/>
            <person name="Song W."/>
            <person name="Jiang J."/>
            <person name="Jackson S.A."/>
            <person name="Wing R.A."/>
            <person name="Wang J."/>
            <person name="Chen M."/>
        </authorList>
    </citation>
    <scope>NUCLEOTIDE SEQUENCE [LARGE SCALE GENOMIC DNA]</scope>
    <source>
        <strain evidence="2">cv. IRGC 101232</strain>
    </source>
</reference>
<evidence type="ECO:0008006" key="4">
    <source>
        <dbReference type="Google" id="ProtNLM"/>
    </source>
</evidence>
<organism evidence="2">
    <name type="scientific">Oryza brachyantha</name>
    <name type="common">malo sina</name>
    <dbReference type="NCBI Taxonomy" id="4533"/>
    <lineage>
        <taxon>Eukaryota</taxon>
        <taxon>Viridiplantae</taxon>
        <taxon>Streptophyta</taxon>
        <taxon>Embryophyta</taxon>
        <taxon>Tracheophyta</taxon>
        <taxon>Spermatophyta</taxon>
        <taxon>Magnoliopsida</taxon>
        <taxon>Liliopsida</taxon>
        <taxon>Poales</taxon>
        <taxon>Poaceae</taxon>
        <taxon>BOP clade</taxon>
        <taxon>Oryzoideae</taxon>
        <taxon>Oryzeae</taxon>
        <taxon>Oryzinae</taxon>
        <taxon>Oryza</taxon>
    </lineage>
</organism>
<dbReference type="OMA" id="LSEHIHY"/>
<dbReference type="Proteomes" id="UP000006038">
    <property type="component" value="Chromosome 4"/>
</dbReference>
<evidence type="ECO:0000313" key="2">
    <source>
        <dbReference type="EnsemblPlants" id="OB04G18330.1"/>
    </source>
</evidence>
<evidence type="ECO:0000256" key="1">
    <source>
        <dbReference type="SAM" id="MobiDB-lite"/>
    </source>
</evidence>
<dbReference type="HOGENOM" id="CLU_060839_0_1_1"/>
<dbReference type="InterPro" id="IPR044169">
    <property type="entry name" value="PI21"/>
</dbReference>
<dbReference type="Gramene" id="OB04G18330.1">
    <property type="protein sequence ID" value="OB04G18330.1"/>
    <property type="gene ID" value="OB04G18330"/>
</dbReference>
<sequence>MAILVIHADLKCCRCKEKLSKILCSLRAKYGIEKTEYEDKEDRVIVRGNFPPDKLRSVILCKAGGKLVRDIAIVDVWPPPPPPPPPKKKPDEKDDKKGDKDEKKAAGGKDDKKDGGHGDSGGWCDVRRPINCPPPPCPQQPVWPPPWGGCRVACEQDENACSVM</sequence>
<dbReference type="PANTHER" id="PTHR47488:SF12">
    <property type="entry name" value="PROTEIN PYRICULARIA ORYZAE RESISTANCE 21"/>
    <property type="match status" value="1"/>
</dbReference>
<dbReference type="EnsemblPlants" id="OB04G18330.1">
    <property type="protein sequence ID" value="OB04G18330.1"/>
    <property type="gene ID" value="OB04G18330"/>
</dbReference>
<accession>J3LXF8</accession>
<feature type="compositionally biased region" description="Basic and acidic residues" evidence="1">
    <location>
        <begin position="88"/>
        <end position="117"/>
    </location>
</feature>
<reference evidence="2" key="2">
    <citation type="submission" date="2013-04" db="UniProtKB">
        <authorList>
            <consortium name="EnsemblPlants"/>
        </authorList>
    </citation>
    <scope>IDENTIFICATION</scope>
</reference>